<evidence type="ECO:0000256" key="1">
    <source>
        <dbReference type="SAM" id="MobiDB-lite"/>
    </source>
</evidence>
<reference evidence="3 4" key="1">
    <citation type="journal article" date="2024" name="G3 (Bethesda)">
        <title>Genome assembly of Hibiscus sabdariffa L. provides insights into metabolisms of medicinal natural products.</title>
        <authorList>
            <person name="Kim T."/>
        </authorList>
    </citation>
    <scope>NUCLEOTIDE SEQUENCE [LARGE SCALE GENOMIC DNA]</scope>
    <source>
        <strain evidence="3">TK-2024</strain>
        <tissue evidence="3">Old leaves</tissue>
    </source>
</reference>
<comment type="caution">
    <text evidence="3">The sequence shown here is derived from an EMBL/GenBank/DDBJ whole genome shotgun (WGS) entry which is preliminary data.</text>
</comment>
<organism evidence="3 4">
    <name type="scientific">Hibiscus sabdariffa</name>
    <name type="common">roselle</name>
    <dbReference type="NCBI Taxonomy" id="183260"/>
    <lineage>
        <taxon>Eukaryota</taxon>
        <taxon>Viridiplantae</taxon>
        <taxon>Streptophyta</taxon>
        <taxon>Embryophyta</taxon>
        <taxon>Tracheophyta</taxon>
        <taxon>Spermatophyta</taxon>
        <taxon>Magnoliopsida</taxon>
        <taxon>eudicotyledons</taxon>
        <taxon>Gunneridae</taxon>
        <taxon>Pentapetalae</taxon>
        <taxon>rosids</taxon>
        <taxon>malvids</taxon>
        <taxon>Malvales</taxon>
        <taxon>Malvaceae</taxon>
        <taxon>Malvoideae</taxon>
        <taxon>Hibiscus</taxon>
    </lineage>
</organism>
<protein>
    <submittedName>
        <fullName evidence="3">Uncharacterized protein</fullName>
    </submittedName>
</protein>
<gene>
    <name evidence="3" type="ORF">V6N11_020359</name>
</gene>
<feature type="compositionally biased region" description="Low complexity" evidence="1">
    <location>
        <begin position="55"/>
        <end position="77"/>
    </location>
</feature>
<keyword evidence="4" id="KW-1185">Reference proteome</keyword>
<keyword evidence="2" id="KW-0732">Signal</keyword>
<evidence type="ECO:0000313" key="3">
    <source>
        <dbReference type="EMBL" id="KAK8996863.1"/>
    </source>
</evidence>
<feature type="chain" id="PRO_5046146596" evidence="2">
    <location>
        <begin position="26"/>
        <end position="86"/>
    </location>
</feature>
<feature type="signal peptide" evidence="2">
    <location>
        <begin position="1"/>
        <end position="25"/>
    </location>
</feature>
<evidence type="ECO:0000313" key="4">
    <source>
        <dbReference type="Proteomes" id="UP001396334"/>
    </source>
</evidence>
<sequence>MKRVLFVMGLMALLVSSELAVAVHGRNLQSTTTLDDKVAGARGSQEQRGATVLPSPSAANGSGSRSSLRSLGFRLASGPSRRGPGH</sequence>
<proteinExistence type="predicted"/>
<dbReference type="Proteomes" id="UP001396334">
    <property type="component" value="Unassembled WGS sequence"/>
</dbReference>
<evidence type="ECO:0000256" key="2">
    <source>
        <dbReference type="SAM" id="SignalP"/>
    </source>
</evidence>
<dbReference type="EMBL" id="JBBPBN010000043">
    <property type="protein sequence ID" value="KAK8996863.1"/>
    <property type="molecule type" value="Genomic_DNA"/>
</dbReference>
<feature type="region of interest" description="Disordered" evidence="1">
    <location>
        <begin position="33"/>
        <end position="86"/>
    </location>
</feature>
<name>A0ABR2Q867_9ROSI</name>
<accession>A0ABR2Q867</accession>